<keyword evidence="2" id="KW-1185">Reference proteome</keyword>
<reference evidence="1" key="1">
    <citation type="submission" date="2022-01" db="EMBL/GenBank/DDBJ databases">
        <title>Gillisia lutea sp. nov., isolated from marine plastic residues from the Malvarosa beach (Valencia, Spain).</title>
        <authorList>
            <person name="Vidal-Verdu A."/>
            <person name="Molina-Menor E."/>
            <person name="Satari L."/>
            <person name="Pascual J."/>
            <person name="Pereto J."/>
            <person name="Porcar M."/>
        </authorList>
    </citation>
    <scope>NUCLEOTIDE SEQUENCE</scope>
    <source>
        <strain evidence="1">M10.2A</strain>
    </source>
</reference>
<proteinExistence type="predicted"/>
<sequence length="137" mass="16225">MNTEILNLKRAFLLEAGLNVLHFESKEWLDTIAFWKDEIKFFDNLLKKTSPKDERKIDTKKMLEDLDGIHSNLFKSMHEDIIAHEKQLSQLEKGAKGIADAAYRERHRELSARMDDFKSNFFIFKKIVFQYVKDSEL</sequence>
<gene>
    <name evidence="1" type="ORF">L1I30_06905</name>
</gene>
<dbReference type="EMBL" id="JAKGTH010000007">
    <property type="protein sequence ID" value="MCF4101388.1"/>
    <property type="molecule type" value="Genomic_DNA"/>
</dbReference>
<evidence type="ECO:0000313" key="2">
    <source>
        <dbReference type="Proteomes" id="UP001179363"/>
    </source>
</evidence>
<dbReference type="RefSeq" id="WP_236133534.1">
    <property type="nucleotide sequence ID" value="NZ_JAKGTH010000007.1"/>
</dbReference>
<evidence type="ECO:0000313" key="1">
    <source>
        <dbReference type="EMBL" id="MCF4101388.1"/>
    </source>
</evidence>
<dbReference type="Proteomes" id="UP001179363">
    <property type="component" value="Unassembled WGS sequence"/>
</dbReference>
<comment type="caution">
    <text evidence="1">The sequence shown here is derived from an EMBL/GenBank/DDBJ whole genome shotgun (WGS) entry which is preliminary data.</text>
</comment>
<accession>A0ABS9EIT9</accession>
<name>A0ABS9EIT9_9FLAO</name>
<protein>
    <submittedName>
        <fullName evidence="1">Uncharacterized protein</fullName>
    </submittedName>
</protein>
<organism evidence="1 2">
    <name type="scientific">Gillisia lutea</name>
    <dbReference type="NCBI Taxonomy" id="2909668"/>
    <lineage>
        <taxon>Bacteria</taxon>
        <taxon>Pseudomonadati</taxon>
        <taxon>Bacteroidota</taxon>
        <taxon>Flavobacteriia</taxon>
        <taxon>Flavobacteriales</taxon>
        <taxon>Flavobacteriaceae</taxon>
        <taxon>Gillisia</taxon>
    </lineage>
</organism>